<dbReference type="PANTHER" id="PTHR21310:SF15">
    <property type="entry name" value="AMINOGLYCOSIDE PHOSPHOTRANSFERASE DOMAIN-CONTAINING PROTEIN"/>
    <property type="match status" value="1"/>
</dbReference>
<dbReference type="AlphaFoldDB" id="A0A5C3QCR7"/>
<feature type="compositionally biased region" description="Acidic residues" evidence="1">
    <location>
        <begin position="565"/>
        <end position="581"/>
    </location>
</feature>
<evidence type="ECO:0000313" key="2">
    <source>
        <dbReference type="EMBL" id="TFK97958.1"/>
    </source>
</evidence>
<evidence type="ECO:0000256" key="1">
    <source>
        <dbReference type="SAM" id="MobiDB-lite"/>
    </source>
</evidence>
<keyword evidence="3" id="KW-1185">Reference proteome</keyword>
<feature type="region of interest" description="Disordered" evidence="1">
    <location>
        <begin position="713"/>
        <end position="805"/>
    </location>
</feature>
<feature type="region of interest" description="Disordered" evidence="1">
    <location>
        <begin position="259"/>
        <end position="313"/>
    </location>
</feature>
<evidence type="ECO:0008006" key="4">
    <source>
        <dbReference type="Google" id="ProtNLM"/>
    </source>
</evidence>
<reference evidence="2 3" key="1">
    <citation type="journal article" date="2019" name="Nat. Ecol. Evol.">
        <title>Megaphylogeny resolves global patterns of mushroom evolution.</title>
        <authorList>
            <person name="Varga T."/>
            <person name="Krizsan K."/>
            <person name="Foldi C."/>
            <person name="Dima B."/>
            <person name="Sanchez-Garcia M."/>
            <person name="Sanchez-Ramirez S."/>
            <person name="Szollosi G.J."/>
            <person name="Szarkandi J.G."/>
            <person name="Papp V."/>
            <person name="Albert L."/>
            <person name="Andreopoulos W."/>
            <person name="Angelini C."/>
            <person name="Antonin V."/>
            <person name="Barry K.W."/>
            <person name="Bougher N.L."/>
            <person name="Buchanan P."/>
            <person name="Buyck B."/>
            <person name="Bense V."/>
            <person name="Catcheside P."/>
            <person name="Chovatia M."/>
            <person name="Cooper J."/>
            <person name="Damon W."/>
            <person name="Desjardin D."/>
            <person name="Finy P."/>
            <person name="Geml J."/>
            <person name="Haridas S."/>
            <person name="Hughes K."/>
            <person name="Justo A."/>
            <person name="Karasinski D."/>
            <person name="Kautmanova I."/>
            <person name="Kiss B."/>
            <person name="Kocsube S."/>
            <person name="Kotiranta H."/>
            <person name="LaButti K.M."/>
            <person name="Lechner B.E."/>
            <person name="Liimatainen K."/>
            <person name="Lipzen A."/>
            <person name="Lukacs Z."/>
            <person name="Mihaltcheva S."/>
            <person name="Morgado L.N."/>
            <person name="Niskanen T."/>
            <person name="Noordeloos M.E."/>
            <person name="Ohm R.A."/>
            <person name="Ortiz-Santana B."/>
            <person name="Ovrebo C."/>
            <person name="Racz N."/>
            <person name="Riley R."/>
            <person name="Savchenko A."/>
            <person name="Shiryaev A."/>
            <person name="Soop K."/>
            <person name="Spirin V."/>
            <person name="Szebenyi C."/>
            <person name="Tomsovsky M."/>
            <person name="Tulloss R.E."/>
            <person name="Uehling J."/>
            <person name="Grigoriev I.V."/>
            <person name="Vagvolgyi C."/>
            <person name="Papp T."/>
            <person name="Martin F.M."/>
            <person name="Miettinen O."/>
            <person name="Hibbett D.S."/>
            <person name="Nagy L.G."/>
        </authorList>
    </citation>
    <scope>NUCLEOTIDE SEQUENCE [LARGE SCALE GENOMIC DNA]</scope>
    <source>
        <strain evidence="2 3">CBS 309.79</strain>
    </source>
</reference>
<feature type="compositionally biased region" description="Low complexity" evidence="1">
    <location>
        <begin position="745"/>
        <end position="762"/>
    </location>
</feature>
<feature type="compositionally biased region" description="Low complexity" evidence="1">
    <location>
        <begin position="259"/>
        <end position="309"/>
    </location>
</feature>
<evidence type="ECO:0000313" key="3">
    <source>
        <dbReference type="Proteomes" id="UP000305067"/>
    </source>
</evidence>
<proteinExistence type="predicted"/>
<dbReference type="InterPro" id="IPR051678">
    <property type="entry name" value="AGP_Transferase"/>
</dbReference>
<feature type="region of interest" description="Disordered" evidence="1">
    <location>
        <begin position="478"/>
        <end position="581"/>
    </location>
</feature>
<dbReference type="PANTHER" id="PTHR21310">
    <property type="entry name" value="AMINOGLYCOSIDE PHOSPHOTRANSFERASE-RELATED-RELATED"/>
    <property type="match status" value="1"/>
</dbReference>
<dbReference type="EMBL" id="ML178843">
    <property type="protein sequence ID" value="TFK97958.1"/>
    <property type="molecule type" value="Genomic_DNA"/>
</dbReference>
<dbReference type="Proteomes" id="UP000305067">
    <property type="component" value="Unassembled WGS sequence"/>
</dbReference>
<dbReference type="OrthoDB" id="10003767at2759"/>
<organism evidence="2 3">
    <name type="scientific">Pterulicium gracile</name>
    <dbReference type="NCBI Taxonomy" id="1884261"/>
    <lineage>
        <taxon>Eukaryota</taxon>
        <taxon>Fungi</taxon>
        <taxon>Dikarya</taxon>
        <taxon>Basidiomycota</taxon>
        <taxon>Agaricomycotina</taxon>
        <taxon>Agaricomycetes</taxon>
        <taxon>Agaricomycetidae</taxon>
        <taxon>Agaricales</taxon>
        <taxon>Pleurotineae</taxon>
        <taxon>Pterulaceae</taxon>
        <taxon>Pterulicium</taxon>
    </lineage>
</organism>
<feature type="compositionally biased region" description="Low complexity" evidence="1">
    <location>
        <begin position="328"/>
        <end position="341"/>
    </location>
</feature>
<dbReference type="STRING" id="1884261.A0A5C3QCR7"/>
<dbReference type="InterPro" id="IPR011009">
    <property type="entry name" value="Kinase-like_dom_sf"/>
</dbReference>
<gene>
    <name evidence="2" type="ORF">BDV98DRAFT_658285</name>
</gene>
<feature type="compositionally biased region" description="Low complexity" evidence="1">
    <location>
        <begin position="771"/>
        <end position="789"/>
    </location>
</feature>
<feature type="compositionally biased region" description="Low complexity" evidence="1">
    <location>
        <begin position="551"/>
        <end position="564"/>
    </location>
</feature>
<protein>
    <recommendedName>
        <fullName evidence="4">Aminoglycoside phosphotransferase domain-containing protein</fullName>
    </recommendedName>
</protein>
<feature type="region of interest" description="Disordered" evidence="1">
    <location>
        <begin position="328"/>
        <end position="371"/>
    </location>
</feature>
<accession>A0A5C3QCR7</accession>
<feature type="region of interest" description="Disordered" evidence="1">
    <location>
        <begin position="20"/>
        <end position="42"/>
    </location>
</feature>
<sequence>MHRNRDVFCVESDESLMSPREAFTPIHGKGGSRGGTVPATPGLSGYLDSRLGFTPIDTLDGQDKEGDDEPGEKEETVQWSWEFDQEDRKREAEADRTFKDYGVLQVERAVLKAVVKEKMGAEVVRIVFLSSGTFHKAYLITLSDKQQIVARVARRFMPRLKTESEVATMAYIGRYTDIPVPTVYHYDSSPYNRLGGEYILMSKAKGVPLATIYHSLSHHQLVQLFANLARLFIPLYAHRFPALGSLYFGAPTQASGALTGHSSSSLSSSLSPYPSQGASSGAASSVPGRLTSGSMSLSRNNSSGSSSNGLTPRPDSYVNLLAMTAATTPRASTSSHASPSTAHDRSSAGGFPFSKEIGHAKRGRGNSQGQTAADAVPFHVGPIISWPFFGSNRGSIPSSTPSSSTSSTTPSLPSVLIGSSTFAYSSSEPTLNRGPFSSTAAYLAACSAREIQAVSLENAGKAAPHRIHLDPDVVKSSYRHSFRTHGHADTGPSLGDRASAGNGPAQGSKRVRDGGGRGAGRHQAYPSVVGHGRASSAAPKGYDNGEDYDDSYPSSPTRSSFSSSESEDECGSDADESEEEWEVYRSVGDRTYRDYRRNQRGTFLVAHLDQREQKVRREMERWEALIGKMIEKISPKGTTGAKEEEFGLDCHDLSLENIFVDENDHTQISAIIDWESTTTRPLWQCAHLPAFLQSSPFAADLFTSIVKDMATPHEDNGDALAQPRPRTKSGTTEATLAPLTVEAASSTSDSPRSTTSSSTSTSPYAFSDAPTMSSRTSTSLSQGSSFTSSKPARFASTTVSQTATRSVPPSLAAEWLYYESAGMRLRMAHRFAEWDGWEEGLIDTMLGSEEQEGEWLAGLEDIAAWPSVLSTSTAGVNGDDTRVCLVTVPERGHGDTVGKEDVVEGMVEEGQFNAAVSPRVTTAIPFKAQETSRPKVQAPMNPLVSTHGPVIFKSRATRLPAVDCLAVTEEKEKTHMLNSTGDICDGRGGELGRRLEAWLSTGGAGDREGHGTV</sequence>
<dbReference type="SUPFAM" id="SSF56112">
    <property type="entry name" value="Protein kinase-like (PK-like)"/>
    <property type="match status" value="1"/>
</dbReference>
<feature type="region of interest" description="Disordered" evidence="1">
    <location>
        <begin position="57"/>
        <end position="77"/>
    </location>
</feature>
<dbReference type="Gene3D" id="3.30.200.20">
    <property type="entry name" value="Phosphorylase Kinase, domain 1"/>
    <property type="match status" value="1"/>
</dbReference>
<name>A0A5C3QCR7_9AGAR</name>
<feature type="compositionally biased region" description="Polar residues" evidence="1">
    <location>
        <begin position="795"/>
        <end position="805"/>
    </location>
</feature>